<dbReference type="InterPro" id="IPR025722">
    <property type="entry name" value="TetR"/>
</dbReference>
<evidence type="ECO:0000256" key="1">
    <source>
        <dbReference type="ARBA" id="ARBA00023125"/>
    </source>
</evidence>
<feature type="DNA-binding region" description="H-T-H motif" evidence="2">
    <location>
        <begin position="38"/>
        <end position="57"/>
    </location>
</feature>
<accession>A0AAF1KW16</accession>
<dbReference type="InterPro" id="IPR050109">
    <property type="entry name" value="HTH-type_TetR-like_transc_reg"/>
</dbReference>
<proteinExistence type="predicted"/>
<name>A0AAF1KW16_9HYPH</name>
<keyword evidence="5" id="KW-1185">Reference proteome</keyword>
<evidence type="ECO:0000313" key="5">
    <source>
        <dbReference type="Proteomes" id="UP000249499"/>
    </source>
</evidence>
<feature type="domain" description="HTH tetR-type" evidence="3">
    <location>
        <begin position="15"/>
        <end position="75"/>
    </location>
</feature>
<dbReference type="GO" id="GO:0003700">
    <property type="term" value="F:DNA-binding transcription factor activity"/>
    <property type="evidence" value="ECO:0007669"/>
    <property type="project" value="TreeGrafter"/>
</dbReference>
<dbReference type="Gene3D" id="1.10.357.10">
    <property type="entry name" value="Tetracycline Repressor, domain 2"/>
    <property type="match status" value="1"/>
</dbReference>
<dbReference type="Proteomes" id="UP000249499">
    <property type="component" value="Chromosome"/>
</dbReference>
<dbReference type="KEGG" id="rtu:PR017_00150"/>
<protein>
    <submittedName>
        <fullName evidence="4">TetR/AcrR family transcriptional regulator</fullName>
    </submittedName>
</protein>
<dbReference type="PROSITE" id="PS01081">
    <property type="entry name" value="HTH_TETR_1"/>
    <property type="match status" value="1"/>
</dbReference>
<dbReference type="InterPro" id="IPR023772">
    <property type="entry name" value="DNA-bd_HTH_TetR-type_CS"/>
</dbReference>
<dbReference type="InterPro" id="IPR009057">
    <property type="entry name" value="Homeodomain-like_sf"/>
</dbReference>
<dbReference type="Pfam" id="PF13972">
    <property type="entry name" value="TetR"/>
    <property type="match status" value="1"/>
</dbReference>
<dbReference type="PRINTS" id="PR00455">
    <property type="entry name" value="HTHTETR"/>
</dbReference>
<dbReference type="PANTHER" id="PTHR30055:SF223">
    <property type="entry name" value="HTH-TYPE TRANSCRIPTIONAL REGULATOR UIDR"/>
    <property type="match status" value="1"/>
</dbReference>
<reference evidence="5" key="2">
    <citation type="journal article" date="2023" name="MicrobiologyOpen">
        <title>Genomics of the tumorigenes clade of the family Rhizobiaceae and description of Rhizobium rhododendri sp. nov.</title>
        <authorList>
            <person name="Kuzmanovic N."/>
            <person name="diCenzo G.C."/>
            <person name="Bunk B."/>
            <person name="Sproeer C."/>
            <person name="Fruehling A."/>
            <person name="Neumann-Schaal M."/>
            <person name="Overmann J."/>
            <person name="Smalla K."/>
        </authorList>
    </citation>
    <scope>NUCLEOTIDE SEQUENCE [LARGE SCALE GENOMIC DNA]</scope>
    <source>
        <strain evidence="5">1078</strain>
    </source>
</reference>
<dbReference type="RefSeq" id="WP_111216444.1">
    <property type="nucleotide sequence ID" value="NZ_CP117255.1"/>
</dbReference>
<dbReference type="InterPro" id="IPR001647">
    <property type="entry name" value="HTH_TetR"/>
</dbReference>
<dbReference type="Pfam" id="PF00440">
    <property type="entry name" value="TetR_N"/>
    <property type="match status" value="1"/>
</dbReference>
<gene>
    <name evidence="4" type="ORF">PR017_00150</name>
</gene>
<dbReference type="SUPFAM" id="SSF46689">
    <property type="entry name" value="Homeodomain-like"/>
    <property type="match status" value="1"/>
</dbReference>
<evidence type="ECO:0000256" key="2">
    <source>
        <dbReference type="PROSITE-ProRule" id="PRU00335"/>
    </source>
</evidence>
<dbReference type="AlphaFoldDB" id="A0AAF1KW16"/>
<sequence length="230" mass="25650">MVDYNLPAGKSKKRMPTRDRILVAALSLFNEKSPGRVTTAEIAGMVGINEGNLYYHFRTKESLIISLFSGFETAAAGFVASAHFAPANDPASYPGLLRQWFSLVWDYRFLFRDLVDLLAVAPSLADAIRSVSTLMGHALDEILKRMESETLISVPADDRAPLLANVWIVATYWAVYLNLQQRVSALGEEHLDWGINQVSSLFRPYLSPTARQAFEEIRETTLSRQAVVTP</sequence>
<dbReference type="PROSITE" id="PS50977">
    <property type="entry name" value="HTH_TETR_2"/>
    <property type="match status" value="1"/>
</dbReference>
<organism evidence="4 5">
    <name type="scientific">Rhizobium tumorigenes</name>
    <dbReference type="NCBI Taxonomy" id="2041385"/>
    <lineage>
        <taxon>Bacteria</taxon>
        <taxon>Pseudomonadati</taxon>
        <taxon>Pseudomonadota</taxon>
        <taxon>Alphaproteobacteria</taxon>
        <taxon>Hyphomicrobiales</taxon>
        <taxon>Rhizobiaceae</taxon>
        <taxon>Rhizobium/Agrobacterium group</taxon>
        <taxon>Rhizobium</taxon>
    </lineage>
</organism>
<reference evidence="4 5" key="1">
    <citation type="journal article" date="2018" name="Sci. Rep.">
        <title>Rhizobium tumorigenes sp. nov., a novel plant tumorigenic bacterium isolated from cane gall tumors on thornless blackberry.</title>
        <authorList>
            <person name="Kuzmanovi N."/>
            <person name="Smalla K."/>
            <person name="Gronow S."/>
            <person name="PuBawska J."/>
        </authorList>
    </citation>
    <scope>NUCLEOTIDE SEQUENCE [LARGE SCALE GENOMIC DNA]</scope>
    <source>
        <strain evidence="4 5">1078</strain>
    </source>
</reference>
<dbReference type="GO" id="GO:0000976">
    <property type="term" value="F:transcription cis-regulatory region binding"/>
    <property type="evidence" value="ECO:0007669"/>
    <property type="project" value="TreeGrafter"/>
</dbReference>
<dbReference type="EMBL" id="CP117255">
    <property type="protein sequence ID" value="WFR95604.1"/>
    <property type="molecule type" value="Genomic_DNA"/>
</dbReference>
<dbReference type="PANTHER" id="PTHR30055">
    <property type="entry name" value="HTH-TYPE TRANSCRIPTIONAL REGULATOR RUTR"/>
    <property type="match status" value="1"/>
</dbReference>
<evidence type="ECO:0000313" key="4">
    <source>
        <dbReference type="EMBL" id="WFR95604.1"/>
    </source>
</evidence>
<keyword evidence="1 2" id="KW-0238">DNA-binding</keyword>
<evidence type="ECO:0000259" key="3">
    <source>
        <dbReference type="PROSITE" id="PS50977"/>
    </source>
</evidence>